<evidence type="ECO:0000256" key="2">
    <source>
        <dbReference type="ARBA" id="ARBA00023125"/>
    </source>
</evidence>
<dbReference type="RefSeq" id="WP_209971386.1">
    <property type="nucleotide sequence ID" value="NZ_JAGGLB010000005.1"/>
</dbReference>
<dbReference type="EMBL" id="JAGGLB010000005">
    <property type="protein sequence ID" value="MBP1990639.1"/>
    <property type="molecule type" value="Genomic_DNA"/>
</dbReference>
<evidence type="ECO:0000313" key="6">
    <source>
        <dbReference type="Proteomes" id="UP001519287"/>
    </source>
</evidence>
<keyword evidence="2" id="KW-0238">DNA-binding</keyword>
<dbReference type="Proteomes" id="UP001519287">
    <property type="component" value="Unassembled WGS sequence"/>
</dbReference>
<keyword evidence="1" id="KW-0805">Transcription regulation</keyword>
<dbReference type="InterPro" id="IPR018060">
    <property type="entry name" value="HTH_AraC"/>
</dbReference>
<organism evidence="5 6">
    <name type="scientific">Paenibacillus eucommiae</name>
    <dbReference type="NCBI Taxonomy" id="1355755"/>
    <lineage>
        <taxon>Bacteria</taxon>
        <taxon>Bacillati</taxon>
        <taxon>Bacillota</taxon>
        <taxon>Bacilli</taxon>
        <taxon>Bacillales</taxon>
        <taxon>Paenibacillaceae</taxon>
        <taxon>Paenibacillus</taxon>
    </lineage>
</organism>
<name>A0ABS4IST9_9BACL</name>
<dbReference type="PROSITE" id="PS01124">
    <property type="entry name" value="HTH_ARAC_FAMILY_2"/>
    <property type="match status" value="1"/>
</dbReference>
<sequence>MDARLNSLFRPTQANGRVASHSYAEWMPTPLLKPYVSCYWTSEPRHASEVLFFNDHKPIDRVLPDGCSDIIFEHDIIADRYQVRYCGMFDQPFAIAYDEQRPIRRFAVRFFPGGAYFFLQTALIEFTNQHLDLELVWPGIAGELGEQIFETKSVSSKIQSLEYFLLSMLDSSRQVNDDLMKNLLYPIFMSGGTLSVHELAKSEGISPRHMNRKFDQWIGKSPKKFSEIVRFQTALSQIHLRLSQKLNWQTLALDCGFFDQAHFIREFKRYYGDSPLVAVAEYQGMSDLYNPL</sequence>
<dbReference type="Pfam" id="PF12833">
    <property type="entry name" value="HTH_18"/>
    <property type="match status" value="1"/>
</dbReference>
<evidence type="ECO:0000256" key="3">
    <source>
        <dbReference type="ARBA" id="ARBA00023163"/>
    </source>
</evidence>
<evidence type="ECO:0000259" key="4">
    <source>
        <dbReference type="PROSITE" id="PS01124"/>
    </source>
</evidence>
<keyword evidence="3" id="KW-0804">Transcription</keyword>
<dbReference type="SUPFAM" id="SSF46689">
    <property type="entry name" value="Homeodomain-like"/>
    <property type="match status" value="1"/>
</dbReference>
<dbReference type="SMART" id="SM00342">
    <property type="entry name" value="HTH_ARAC"/>
    <property type="match status" value="1"/>
</dbReference>
<feature type="domain" description="HTH araC/xylS-type" evidence="4">
    <location>
        <begin position="173"/>
        <end position="275"/>
    </location>
</feature>
<proteinExistence type="predicted"/>
<evidence type="ECO:0000256" key="1">
    <source>
        <dbReference type="ARBA" id="ARBA00023015"/>
    </source>
</evidence>
<dbReference type="Pfam" id="PF20240">
    <property type="entry name" value="DUF6597"/>
    <property type="match status" value="1"/>
</dbReference>
<dbReference type="PANTHER" id="PTHR46796">
    <property type="entry name" value="HTH-TYPE TRANSCRIPTIONAL ACTIVATOR RHAS-RELATED"/>
    <property type="match status" value="1"/>
</dbReference>
<reference evidence="5 6" key="1">
    <citation type="submission" date="2021-03" db="EMBL/GenBank/DDBJ databases">
        <title>Genomic Encyclopedia of Type Strains, Phase IV (KMG-IV): sequencing the most valuable type-strain genomes for metagenomic binning, comparative biology and taxonomic classification.</title>
        <authorList>
            <person name="Goeker M."/>
        </authorList>
    </citation>
    <scope>NUCLEOTIDE SEQUENCE [LARGE SCALE GENOMIC DNA]</scope>
    <source>
        <strain evidence="5 6">DSM 26048</strain>
    </source>
</reference>
<protein>
    <submittedName>
        <fullName evidence="5">AraC-like DNA-binding protein</fullName>
    </submittedName>
</protein>
<dbReference type="InterPro" id="IPR046532">
    <property type="entry name" value="DUF6597"/>
</dbReference>
<dbReference type="InterPro" id="IPR009057">
    <property type="entry name" value="Homeodomain-like_sf"/>
</dbReference>
<dbReference type="Gene3D" id="1.10.10.60">
    <property type="entry name" value="Homeodomain-like"/>
    <property type="match status" value="1"/>
</dbReference>
<dbReference type="PANTHER" id="PTHR46796:SF13">
    <property type="entry name" value="HTH-TYPE TRANSCRIPTIONAL ACTIVATOR RHAS"/>
    <property type="match status" value="1"/>
</dbReference>
<gene>
    <name evidence="5" type="ORF">J2Z66_002245</name>
</gene>
<dbReference type="InterPro" id="IPR050204">
    <property type="entry name" value="AraC_XylS_family_regulators"/>
</dbReference>
<evidence type="ECO:0000313" key="5">
    <source>
        <dbReference type="EMBL" id="MBP1990639.1"/>
    </source>
</evidence>
<accession>A0ABS4IST9</accession>
<comment type="caution">
    <text evidence="5">The sequence shown here is derived from an EMBL/GenBank/DDBJ whole genome shotgun (WGS) entry which is preliminary data.</text>
</comment>
<keyword evidence="6" id="KW-1185">Reference proteome</keyword>